<reference evidence="2 3" key="1">
    <citation type="submission" date="2019-08" db="EMBL/GenBank/DDBJ databases">
        <title>Bacillus genomes from the desert of Cuatro Cienegas, Coahuila.</title>
        <authorList>
            <person name="Olmedo-Alvarez G."/>
        </authorList>
    </citation>
    <scope>NUCLEOTIDE SEQUENCE [LARGE SCALE GENOMIC DNA]</scope>
    <source>
        <strain evidence="2 3">CH98b_3T</strain>
    </source>
</reference>
<evidence type="ECO:0000313" key="2">
    <source>
        <dbReference type="EMBL" id="TYS72273.1"/>
    </source>
</evidence>
<dbReference type="GO" id="GO:0003677">
    <property type="term" value="F:DNA binding"/>
    <property type="evidence" value="ECO:0007669"/>
    <property type="project" value="UniProtKB-KW"/>
</dbReference>
<dbReference type="InterPro" id="IPR010981">
    <property type="entry name" value="SinR/SinI_dimer_dom"/>
</dbReference>
<dbReference type="RefSeq" id="WP_148979156.1">
    <property type="nucleotide sequence ID" value="NZ_JBNILM010000004.1"/>
</dbReference>
<comment type="caution">
    <text evidence="2">The sequence shown here is derived from an EMBL/GenBank/DDBJ whole genome shotgun (WGS) entry which is preliminary data.</text>
</comment>
<dbReference type="AlphaFoldDB" id="A0A5D4T994"/>
<dbReference type="SUPFAM" id="SSF47406">
    <property type="entry name" value="SinR repressor dimerisation domain-like"/>
    <property type="match status" value="1"/>
</dbReference>
<dbReference type="PROSITE" id="PS51500">
    <property type="entry name" value="SIN"/>
    <property type="match status" value="1"/>
</dbReference>
<dbReference type="OrthoDB" id="2942618at2"/>
<sequence>MENVTVEMTENLDKEWVDLITNALEMGISSAEIREFLHNYRNHSSFKL</sequence>
<dbReference type="InterPro" id="IPR036281">
    <property type="entry name" value="SinR/SinI_dimer_dom_sf"/>
</dbReference>
<proteinExistence type="predicted"/>
<dbReference type="GO" id="GO:0006355">
    <property type="term" value="P:regulation of DNA-templated transcription"/>
    <property type="evidence" value="ECO:0007669"/>
    <property type="project" value="InterPro"/>
</dbReference>
<dbReference type="GO" id="GO:0046983">
    <property type="term" value="F:protein dimerization activity"/>
    <property type="evidence" value="ECO:0007669"/>
    <property type="project" value="InterPro"/>
</dbReference>
<dbReference type="EMBL" id="VTET01000004">
    <property type="protein sequence ID" value="TYS72273.1"/>
    <property type="molecule type" value="Genomic_DNA"/>
</dbReference>
<name>A0A5D4T994_9BACI</name>
<evidence type="ECO:0000313" key="3">
    <source>
        <dbReference type="Proteomes" id="UP000324517"/>
    </source>
</evidence>
<gene>
    <name evidence="2" type="primary">sinI</name>
    <name evidence="2" type="ORF">FZC75_09945</name>
</gene>
<protein>
    <submittedName>
        <fullName evidence="2">DNA-binding anti-repressor SinI</fullName>
    </submittedName>
</protein>
<organism evidence="2 3">
    <name type="scientific">Sutcliffiella horikoshii</name>
    <dbReference type="NCBI Taxonomy" id="79883"/>
    <lineage>
        <taxon>Bacteria</taxon>
        <taxon>Bacillati</taxon>
        <taxon>Bacillota</taxon>
        <taxon>Bacilli</taxon>
        <taxon>Bacillales</taxon>
        <taxon>Bacillaceae</taxon>
        <taxon>Sutcliffiella</taxon>
    </lineage>
</organism>
<keyword evidence="2" id="KW-0238">DNA-binding</keyword>
<accession>A0A5D4T994</accession>
<feature type="domain" description="Sin" evidence="1">
    <location>
        <begin position="3"/>
        <end position="41"/>
    </location>
</feature>
<dbReference type="Pfam" id="PF08671">
    <property type="entry name" value="SinI"/>
    <property type="match status" value="1"/>
</dbReference>
<dbReference type="Proteomes" id="UP000324517">
    <property type="component" value="Unassembled WGS sequence"/>
</dbReference>
<evidence type="ECO:0000259" key="1">
    <source>
        <dbReference type="PROSITE" id="PS51500"/>
    </source>
</evidence>